<gene>
    <name evidence="1" type="ORF">CERSUDRAFT_60942</name>
</gene>
<dbReference type="HOGENOM" id="CLU_142394_0_1_1"/>
<dbReference type="Proteomes" id="UP000016930">
    <property type="component" value="Unassembled WGS sequence"/>
</dbReference>
<protein>
    <submittedName>
        <fullName evidence="1">Uncharacterized protein</fullName>
    </submittedName>
</protein>
<organism evidence="1 2">
    <name type="scientific">Ceriporiopsis subvermispora (strain B)</name>
    <name type="common">White-rot fungus</name>
    <name type="synonym">Gelatoporia subvermispora</name>
    <dbReference type="NCBI Taxonomy" id="914234"/>
    <lineage>
        <taxon>Eukaryota</taxon>
        <taxon>Fungi</taxon>
        <taxon>Dikarya</taxon>
        <taxon>Basidiomycota</taxon>
        <taxon>Agaricomycotina</taxon>
        <taxon>Agaricomycetes</taxon>
        <taxon>Polyporales</taxon>
        <taxon>Gelatoporiaceae</taxon>
        <taxon>Gelatoporia</taxon>
    </lineage>
</organism>
<name>M2QW06_CERS8</name>
<evidence type="ECO:0000313" key="2">
    <source>
        <dbReference type="Proteomes" id="UP000016930"/>
    </source>
</evidence>
<dbReference type="InterPro" id="IPR043502">
    <property type="entry name" value="DNA/RNA_pol_sf"/>
</dbReference>
<dbReference type="SUPFAM" id="SSF56672">
    <property type="entry name" value="DNA/RNA polymerases"/>
    <property type="match status" value="1"/>
</dbReference>
<dbReference type="PANTHER" id="PTHR33064:SF37">
    <property type="entry name" value="RIBONUCLEASE H"/>
    <property type="match status" value="1"/>
</dbReference>
<dbReference type="EMBL" id="KB445884">
    <property type="protein sequence ID" value="EMD30696.1"/>
    <property type="molecule type" value="Genomic_DNA"/>
</dbReference>
<dbReference type="OrthoDB" id="3193212at2759"/>
<dbReference type="AlphaFoldDB" id="M2QW06"/>
<accession>M2QW06</accession>
<reference evidence="1 2" key="1">
    <citation type="journal article" date="2012" name="Proc. Natl. Acad. Sci. U.S.A.">
        <title>Comparative genomics of Ceriporiopsis subvermispora and Phanerochaete chrysosporium provide insight into selective ligninolysis.</title>
        <authorList>
            <person name="Fernandez-Fueyo E."/>
            <person name="Ruiz-Duenas F.J."/>
            <person name="Ferreira P."/>
            <person name="Floudas D."/>
            <person name="Hibbett D.S."/>
            <person name="Canessa P."/>
            <person name="Larrondo L.F."/>
            <person name="James T.Y."/>
            <person name="Seelenfreund D."/>
            <person name="Lobos S."/>
            <person name="Polanco R."/>
            <person name="Tello M."/>
            <person name="Honda Y."/>
            <person name="Watanabe T."/>
            <person name="Watanabe T."/>
            <person name="Ryu J.S."/>
            <person name="Kubicek C.P."/>
            <person name="Schmoll M."/>
            <person name="Gaskell J."/>
            <person name="Hammel K.E."/>
            <person name="St John F.J."/>
            <person name="Vanden Wymelenberg A."/>
            <person name="Sabat G."/>
            <person name="Splinter BonDurant S."/>
            <person name="Syed K."/>
            <person name="Yadav J.S."/>
            <person name="Doddapaneni H."/>
            <person name="Subramanian V."/>
            <person name="Lavin J.L."/>
            <person name="Oguiza J.A."/>
            <person name="Perez G."/>
            <person name="Pisabarro A.G."/>
            <person name="Ramirez L."/>
            <person name="Santoyo F."/>
            <person name="Master E."/>
            <person name="Coutinho P.M."/>
            <person name="Henrissat B."/>
            <person name="Lombard V."/>
            <person name="Magnuson J.K."/>
            <person name="Kuees U."/>
            <person name="Hori C."/>
            <person name="Igarashi K."/>
            <person name="Samejima M."/>
            <person name="Held B.W."/>
            <person name="Barry K.W."/>
            <person name="LaButti K.M."/>
            <person name="Lapidus A."/>
            <person name="Lindquist E.A."/>
            <person name="Lucas S.M."/>
            <person name="Riley R."/>
            <person name="Salamov A.A."/>
            <person name="Hoffmeister D."/>
            <person name="Schwenk D."/>
            <person name="Hadar Y."/>
            <person name="Yarden O."/>
            <person name="de Vries R.P."/>
            <person name="Wiebenga A."/>
            <person name="Stenlid J."/>
            <person name="Eastwood D."/>
            <person name="Grigoriev I.V."/>
            <person name="Berka R.M."/>
            <person name="Blanchette R.A."/>
            <person name="Kersten P."/>
            <person name="Martinez A.T."/>
            <person name="Vicuna R."/>
            <person name="Cullen D."/>
        </authorList>
    </citation>
    <scope>NUCLEOTIDE SEQUENCE [LARGE SCALE GENOMIC DNA]</scope>
    <source>
        <strain evidence="1 2">B</strain>
    </source>
</reference>
<dbReference type="InterPro" id="IPR051320">
    <property type="entry name" value="Viral_Replic_Matur_Polypro"/>
</dbReference>
<dbReference type="Gene3D" id="3.30.70.270">
    <property type="match status" value="2"/>
</dbReference>
<keyword evidence="2" id="KW-1185">Reference proteome</keyword>
<proteinExistence type="predicted"/>
<sequence length="124" mass="14131">MTFILQDEIPHTANVFIDDLPIKGPKSRYENENGVPETIPENPGIRRFIWEHAQDVHRIMHRVGHAGATFSPEKIQLCKPDVIIVGQRCTPEGRLPDESKVDKIRKWPRPKTVKDVRGFLGLCG</sequence>
<dbReference type="PANTHER" id="PTHR33064">
    <property type="entry name" value="POL PROTEIN"/>
    <property type="match status" value="1"/>
</dbReference>
<dbReference type="InterPro" id="IPR043128">
    <property type="entry name" value="Rev_trsase/Diguanyl_cyclase"/>
</dbReference>
<evidence type="ECO:0000313" key="1">
    <source>
        <dbReference type="EMBL" id="EMD30696.1"/>
    </source>
</evidence>
<feature type="non-terminal residue" evidence="1">
    <location>
        <position position="124"/>
    </location>
</feature>
<dbReference type="STRING" id="914234.M2QW06"/>